<dbReference type="AlphaFoldDB" id="A0A4U0SK73"/>
<evidence type="ECO:0000313" key="4">
    <source>
        <dbReference type="Proteomes" id="UP000305778"/>
    </source>
</evidence>
<protein>
    <recommendedName>
        <fullName evidence="5">Integral membrane protein</fullName>
    </recommendedName>
</protein>
<dbReference type="EMBL" id="SUMC01000017">
    <property type="protein sequence ID" value="TKA10052.1"/>
    <property type="molecule type" value="Genomic_DNA"/>
</dbReference>
<evidence type="ECO:0000256" key="1">
    <source>
        <dbReference type="SAM" id="MobiDB-lite"/>
    </source>
</evidence>
<reference evidence="3 4" key="1">
    <citation type="submission" date="2019-04" db="EMBL/GenBank/DDBJ databases">
        <title>Streptomyces oryziradicis sp. nov., a novel actinomycete isolated from rhizosphere soil of rice (Oryza sativa L.).</title>
        <authorList>
            <person name="Li C."/>
        </authorList>
    </citation>
    <scope>NUCLEOTIDE SEQUENCE [LARGE SCALE GENOMIC DNA]</scope>
    <source>
        <strain evidence="3 4">NEAU-C40</strain>
    </source>
</reference>
<feature type="transmembrane region" description="Helical" evidence="2">
    <location>
        <begin position="100"/>
        <end position="133"/>
    </location>
</feature>
<keyword evidence="2" id="KW-1133">Transmembrane helix</keyword>
<feature type="compositionally biased region" description="Low complexity" evidence="1">
    <location>
        <begin position="173"/>
        <end position="193"/>
    </location>
</feature>
<evidence type="ECO:0000256" key="2">
    <source>
        <dbReference type="SAM" id="Phobius"/>
    </source>
</evidence>
<evidence type="ECO:0008006" key="5">
    <source>
        <dbReference type="Google" id="ProtNLM"/>
    </source>
</evidence>
<evidence type="ECO:0000313" key="3">
    <source>
        <dbReference type="EMBL" id="TKA10052.1"/>
    </source>
</evidence>
<dbReference type="RefSeq" id="WP_136725133.1">
    <property type="nucleotide sequence ID" value="NZ_SUMC01000017.1"/>
</dbReference>
<sequence>MTRGAYVLARVAVMIRVPARWLWWLGVLAAGIGLFVPSLTGRRIGVLGGAALFIIAAAITYVVRRRRYVKLADGATRAAKSAFLQDRRVTARIWSRAHRWWLLAAFAVALGSSAAAPAAGGMLLAGAGAGLWAKARWLGRWERRHGALLWVRPEWAAPRGPVGRGVSGYQSTGPAAGDAGPGGARVAVARGGR</sequence>
<gene>
    <name evidence="3" type="ORF">FCI23_19185</name>
</gene>
<organism evidence="3 4">
    <name type="scientific">Actinacidiphila oryziradicis</name>
    <dbReference type="NCBI Taxonomy" id="2571141"/>
    <lineage>
        <taxon>Bacteria</taxon>
        <taxon>Bacillati</taxon>
        <taxon>Actinomycetota</taxon>
        <taxon>Actinomycetes</taxon>
        <taxon>Kitasatosporales</taxon>
        <taxon>Streptomycetaceae</taxon>
        <taxon>Actinacidiphila</taxon>
    </lineage>
</organism>
<dbReference type="Proteomes" id="UP000305778">
    <property type="component" value="Unassembled WGS sequence"/>
</dbReference>
<keyword evidence="2" id="KW-0472">Membrane</keyword>
<feature type="transmembrane region" description="Helical" evidence="2">
    <location>
        <begin position="21"/>
        <end position="38"/>
    </location>
</feature>
<feature type="transmembrane region" description="Helical" evidence="2">
    <location>
        <begin position="44"/>
        <end position="63"/>
    </location>
</feature>
<keyword evidence="4" id="KW-1185">Reference proteome</keyword>
<name>A0A4U0SK73_9ACTN</name>
<comment type="caution">
    <text evidence="3">The sequence shown here is derived from an EMBL/GenBank/DDBJ whole genome shotgun (WGS) entry which is preliminary data.</text>
</comment>
<accession>A0A4U0SK73</accession>
<keyword evidence="2" id="KW-0812">Transmembrane</keyword>
<proteinExistence type="predicted"/>
<dbReference type="OrthoDB" id="4305297at2"/>
<feature type="region of interest" description="Disordered" evidence="1">
    <location>
        <begin position="171"/>
        <end position="193"/>
    </location>
</feature>